<feature type="signal peptide" evidence="1">
    <location>
        <begin position="1"/>
        <end position="24"/>
    </location>
</feature>
<evidence type="ECO:0000259" key="2">
    <source>
        <dbReference type="Pfam" id="PF03413"/>
    </source>
</evidence>
<dbReference type="RefSeq" id="WP_154453892.1">
    <property type="nucleotide sequence ID" value="NZ_CP044329.1"/>
</dbReference>
<protein>
    <submittedName>
        <fullName evidence="3">PepSY domain-containing protein</fullName>
    </submittedName>
</protein>
<dbReference type="EMBL" id="CP044329">
    <property type="protein sequence ID" value="QGM95727.1"/>
    <property type="molecule type" value="Genomic_DNA"/>
</dbReference>
<evidence type="ECO:0000313" key="4">
    <source>
        <dbReference type="Proteomes" id="UP000424673"/>
    </source>
</evidence>
<reference evidence="3 4" key="1">
    <citation type="journal article" date="2021" name="AMB Express">
        <title>Isolation and characterisation of Methylocystis spp. for poly-3-hydroxybutyrate production using waste methane feedstocks.</title>
        <authorList>
            <person name="Rumah B.L."/>
            <person name="Stead C.E."/>
            <person name="Claxton Stevens B.H."/>
            <person name="Minton N.P."/>
            <person name="Grosse-Honebrink A."/>
            <person name="Zhang Y."/>
        </authorList>
    </citation>
    <scope>NUCLEOTIDE SEQUENCE [LARGE SCALE GENOMIC DNA]</scope>
    <source>
        <strain evidence="3 4">BRCS1</strain>
    </source>
</reference>
<geneLocation type="plasmid" evidence="3 4">
    <name>unnamed1</name>
</geneLocation>
<feature type="chain" id="PRO_5046208405" evidence="1">
    <location>
        <begin position="25"/>
        <end position="110"/>
    </location>
</feature>
<sequence length="110" mass="12067">MRKLLLQPCVGVTLALWLGLNASAAFGDNVGKSRNDHDTALRAFEHGEVLPLESVLSEVRKAVRGEVVGIALEQERGNWVYQIKVIAPGSSMVEMHVDARTARIFEIKGK</sequence>
<dbReference type="InterPro" id="IPR025711">
    <property type="entry name" value="PepSY"/>
</dbReference>
<keyword evidence="4" id="KW-1185">Reference proteome</keyword>
<keyword evidence="3" id="KW-0614">Plasmid</keyword>
<name>A0ABX6ELM5_9HYPH</name>
<evidence type="ECO:0000256" key="1">
    <source>
        <dbReference type="SAM" id="SignalP"/>
    </source>
</evidence>
<evidence type="ECO:0000313" key="3">
    <source>
        <dbReference type="EMBL" id="QGM95727.1"/>
    </source>
</evidence>
<keyword evidence="1" id="KW-0732">Signal</keyword>
<feature type="domain" description="PepSY" evidence="2">
    <location>
        <begin position="50"/>
        <end position="106"/>
    </location>
</feature>
<gene>
    <name evidence="3" type="ORF">F7D13_16510</name>
</gene>
<dbReference type="Gene3D" id="3.10.450.40">
    <property type="match status" value="1"/>
</dbReference>
<dbReference type="Proteomes" id="UP000424673">
    <property type="component" value="Plasmid unnamed1"/>
</dbReference>
<dbReference type="Pfam" id="PF03413">
    <property type="entry name" value="PepSY"/>
    <property type="match status" value="1"/>
</dbReference>
<accession>A0ABX6ELM5</accession>
<proteinExistence type="predicted"/>
<organism evidence="3 4">
    <name type="scientific">Methylocystis rosea</name>
    <dbReference type="NCBI Taxonomy" id="173366"/>
    <lineage>
        <taxon>Bacteria</taxon>
        <taxon>Pseudomonadati</taxon>
        <taxon>Pseudomonadota</taxon>
        <taxon>Alphaproteobacteria</taxon>
        <taxon>Hyphomicrobiales</taxon>
        <taxon>Methylocystaceae</taxon>
        <taxon>Methylocystis</taxon>
    </lineage>
</organism>